<feature type="DNA-binding region" description="H-T-H motif" evidence="4">
    <location>
        <begin position="27"/>
        <end position="46"/>
    </location>
</feature>
<reference evidence="6 7" key="1">
    <citation type="submission" date="2023-03" db="EMBL/GenBank/DDBJ databases">
        <title>Bacillus Genome Sequencing.</title>
        <authorList>
            <person name="Dunlap C."/>
        </authorList>
    </citation>
    <scope>NUCLEOTIDE SEQUENCE [LARGE SCALE GENOMIC DNA]</scope>
    <source>
        <strain evidence="6 7">BD-525</strain>
    </source>
</reference>
<protein>
    <submittedName>
        <fullName evidence="6">TetR/AcrR family transcriptional regulator</fullName>
    </submittedName>
</protein>
<organism evidence="6 7">
    <name type="scientific">Paenibacillus dokdonensis</name>
    <dbReference type="NCBI Taxonomy" id="2567944"/>
    <lineage>
        <taxon>Bacteria</taxon>
        <taxon>Bacillati</taxon>
        <taxon>Bacillota</taxon>
        <taxon>Bacilli</taxon>
        <taxon>Bacillales</taxon>
        <taxon>Paenibacillaceae</taxon>
        <taxon>Paenibacillus</taxon>
    </lineage>
</organism>
<evidence type="ECO:0000259" key="5">
    <source>
        <dbReference type="PROSITE" id="PS50977"/>
    </source>
</evidence>
<evidence type="ECO:0000313" key="6">
    <source>
        <dbReference type="EMBL" id="MEC0240644.1"/>
    </source>
</evidence>
<proteinExistence type="predicted"/>
<dbReference type="InterPro" id="IPR036271">
    <property type="entry name" value="Tet_transcr_reg_TetR-rel_C_sf"/>
</dbReference>
<accession>A0ABU6GMN7</accession>
<dbReference type="SUPFAM" id="SSF46689">
    <property type="entry name" value="Homeodomain-like"/>
    <property type="match status" value="1"/>
</dbReference>
<dbReference type="Gene3D" id="1.10.357.10">
    <property type="entry name" value="Tetracycline Repressor, domain 2"/>
    <property type="match status" value="1"/>
</dbReference>
<dbReference type="InterPro" id="IPR009057">
    <property type="entry name" value="Homeodomain-like_sf"/>
</dbReference>
<dbReference type="PANTHER" id="PTHR47506:SF1">
    <property type="entry name" value="HTH-TYPE TRANSCRIPTIONAL REGULATOR YJDC"/>
    <property type="match status" value="1"/>
</dbReference>
<comment type="caution">
    <text evidence="6">The sequence shown here is derived from an EMBL/GenBank/DDBJ whole genome shotgun (WGS) entry which is preliminary data.</text>
</comment>
<dbReference type="EMBL" id="JARLKZ010000007">
    <property type="protein sequence ID" value="MEC0240644.1"/>
    <property type="molecule type" value="Genomic_DNA"/>
</dbReference>
<dbReference type="PANTHER" id="PTHR47506">
    <property type="entry name" value="TRANSCRIPTIONAL REGULATORY PROTEIN"/>
    <property type="match status" value="1"/>
</dbReference>
<dbReference type="SUPFAM" id="SSF48498">
    <property type="entry name" value="Tetracyclin repressor-like, C-terminal domain"/>
    <property type="match status" value="1"/>
</dbReference>
<keyword evidence="1" id="KW-0805">Transcription regulation</keyword>
<evidence type="ECO:0000256" key="1">
    <source>
        <dbReference type="ARBA" id="ARBA00023015"/>
    </source>
</evidence>
<gene>
    <name evidence="6" type="ORF">P4H66_12365</name>
</gene>
<sequence>MMGSSKREAILNTAETLFYQYGFHSIGLKKIITEANVSIMTLYNHFSSKEVLVLEVLKKRELYYWNLVRPQHRDPDNWDIEDVIEGHFMWLIEKGDIGCIFLRALEEYRGRSEAIEKLIMDHKQAFMAYLREVLAQNNRSPELCLHIHTIAEGSTSMAEILGPEKAIKVARELLKSIIK</sequence>
<dbReference type="Proteomes" id="UP001344632">
    <property type="component" value="Unassembled WGS sequence"/>
</dbReference>
<dbReference type="InterPro" id="IPR001647">
    <property type="entry name" value="HTH_TetR"/>
</dbReference>
<keyword evidence="2 4" id="KW-0238">DNA-binding</keyword>
<dbReference type="RefSeq" id="WP_326088400.1">
    <property type="nucleotide sequence ID" value="NZ_JARLKZ010000007.1"/>
</dbReference>
<dbReference type="PRINTS" id="PR00455">
    <property type="entry name" value="HTHTETR"/>
</dbReference>
<dbReference type="PROSITE" id="PS50977">
    <property type="entry name" value="HTH_TETR_2"/>
    <property type="match status" value="1"/>
</dbReference>
<feature type="domain" description="HTH tetR-type" evidence="5">
    <location>
        <begin position="4"/>
        <end position="64"/>
    </location>
</feature>
<evidence type="ECO:0000313" key="7">
    <source>
        <dbReference type="Proteomes" id="UP001344632"/>
    </source>
</evidence>
<keyword evidence="7" id="KW-1185">Reference proteome</keyword>
<keyword evidence="3" id="KW-0804">Transcription</keyword>
<evidence type="ECO:0000256" key="4">
    <source>
        <dbReference type="PROSITE-ProRule" id="PRU00335"/>
    </source>
</evidence>
<dbReference type="Pfam" id="PF00440">
    <property type="entry name" value="TetR_N"/>
    <property type="match status" value="1"/>
</dbReference>
<evidence type="ECO:0000256" key="3">
    <source>
        <dbReference type="ARBA" id="ARBA00023163"/>
    </source>
</evidence>
<evidence type="ECO:0000256" key="2">
    <source>
        <dbReference type="ARBA" id="ARBA00023125"/>
    </source>
</evidence>
<name>A0ABU6GMN7_9BACL</name>